<comment type="caution">
    <text evidence="5">The sequence shown here is derived from an EMBL/GenBank/DDBJ whole genome shotgun (WGS) entry which is preliminary data.</text>
</comment>
<dbReference type="EMBL" id="NRSH01000150">
    <property type="protein sequence ID" value="MBK1727430.1"/>
    <property type="molecule type" value="Genomic_DNA"/>
</dbReference>
<dbReference type="PROSITE" id="PS51585">
    <property type="entry name" value="SAM_MT_TPMT"/>
    <property type="match status" value="1"/>
</dbReference>
<evidence type="ECO:0000313" key="5">
    <source>
        <dbReference type="EMBL" id="MBK1727430.1"/>
    </source>
</evidence>
<keyword evidence="6" id="KW-1185">Reference proteome</keyword>
<reference evidence="5 6" key="1">
    <citation type="journal article" date="2020" name="Microorganisms">
        <title>Osmotic Adaptation and Compatible Solute Biosynthesis of Phototrophic Bacteria as Revealed from Genome Analyses.</title>
        <authorList>
            <person name="Imhoff J.F."/>
            <person name="Rahn T."/>
            <person name="Kunzel S."/>
            <person name="Keller A."/>
            <person name="Neulinger S.C."/>
        </authorList>
    </citation>
    <scope>NUCLEOTIDE SEQUENCE [LARGE SCALE GENOMIC DNA]</scope>
    <source>
        <strain evidence="5 6">DSM 15116</strain>
    </source>
</reference>
<dbReference type="RefSeq" id="WP_200260702.1">
    <property type="nucleotide sequence ID" value="NZ_NRSH01000150.1"/>
</dbReference>
<keyword evidence="4" id="KW-0949">S-adenosyl-L-methionine</keyword>
<evidence type="ECO:0000256" key="2">
    <source>
        <dbReference type="ARBA" id="ARBA00022603"/>
    </source>
</evidence>
<gene>
    <name evidence="5" type="ORF">CKO13_10480</name>
</gene>
<evidence type="ECO:0000256" key="3">
    <source>
        <dbReference type="ARBA" id="ARBA00022679"/>
    </source>
</evidence>
<dbReference type="Gene3D" id="3.40.50.150">
    <property type="entry name" value="Vaccinia Virus protein VP39"/>
    <property type="match status" value="1"/>
</dbReference>
<evidence type="ECO:0000256" key="1">
    <source>
        <dbReference type="ARBA" id="ARBA00022553"/>
    </source>
</evidence>
<dbReference type="CDD" id="cd02440">
    <property type="entry name" value="AdoMet_MTases"/>
    <property type="match status" value="1"/>
</dbReference>
<sequence>MSGDEHARRADWEARWREGRTGWDRGGVSPALEHWLEAGAVPGGWILVPGAGSGYEVVALARAGFQVSAVDIAAAACERLRGLLASSGAGAEVVQADLLRWEPAQAFDAVYEQTCLCALDPADWPTYERRLHEWLRPGGALLAQFLQTGREGGPPYHCSLPAMEALFSPERWRWPPEAPKRWPQHHGRWEEAVRLVRR</sequence>
<keyword evidence="2" id="KW-0489">Methyltransferase</keyword>
<dbReference type="InterPro" id="IPR029063">
    <property type="entry name" value="SAM-dependent_MTases_sf"/>
</dbReference>
<keyword evidence="1" id="KW-0597">Phosphoprotein</keyword>
<evidence type="ECO:0000256" key="4">
    <source>
        <dbReference type="ARBA" id="ARBA00022691"/>
    </source>
</evidence>
<evidence type="ECO:0000313" key="6">
    <source>
        <dbReference type="Proteomes" id="UP000738126"/>
    </source>
</evidence>
<protein>
    <submittedName>
        <fullName evidence="5">Thiopurine S-methyltransferase</fullName>
    </submittedName>
</protein>
<dbReference type="Pfam" id="PF05724">
    <property type="entry name" value="TPMT"/>
    <property type="match status" value="1"/>
</dbReference>
<proteinExistence type="predicted"/>
<dbReference type="Proteomes" id="UP000738126">
    <property type="component" value="Unassembled WGS sequence"/>
</dbReference>
<dbReference type="PANTHER" id="PTHR32183:SF6">
    <property type="entry name" value="CYSTEINE SULFINATE DESULFINASE_CYSTEINE DESULFURASE AND RELATED ENZYMES"/>
    <property type="match status" value="1"/>
</dbReference>
<keyword evidence="3" id="KW-0808">Transferase</keyword>
<name>A0ABS1E7E0_9GAMM</name>
<accession>A0ABS1E7E0</accession>
<dbReference type="PANTHER" id="PTHR32183">
    <property type="match status" value="1"/>
</dbReference>
<dbReference type="InterPro" id="IPR008854">
    <property type="entry name" value="TPMT"/>
</dbReference>
<dbReference type="SUPFAM" id="SSF53335">
    <property type="entry name" value="S-adenosyl-L-methionine-dependent methyltransferases"/>
    <property type="match status" value="1"/>
</dbReference>
<organism evidence="5 6">
    <name type="scientific">Halorhodospira neutriphila</name>
    <dbReference type="NCBI Taxonomy" id="168379"/>
    <lineage>
        <taxon>Bacteria</taxon>
        <taxon>Pseudomonadati</taxon>
        <taxon>Pseudomonadota</taxon>
        <taxon>Gammaproteobacteria</taxon>
        <taxon>Chromatiales</taxon>
        <taxon>Ectothiorhodospiraceae</taxon>
        <taxon>Halorhodospira</taxon>
    </lineage>
</organism>